<organism evidence="2">
    <name type="scientific">Gibberella zeae</name>
    <name type="common">Wheat head blight fungus</name>
    <name type="synonym">Fusarium graminearum</name>
    <dbReference type="NCBI Taxonomy" id="5518"/>
    <lineage>
        <taxon>Eukaryota</taxon>
        <taxon>Fungi</taxon>
        <taxon>Dikarya</taxon>
        <taxon>Ascomycota</taxon>
        <taxon>Pezizomycotina</taxon>
        <taxon>Sordariomycetes</taxon>
        <taxon>Hypocreomycetidae</taxon>
        <taxon>Hypocreales</taxon>
        <taxon>Nectriaceae</taxon>
        <taxon>Fusarium</taxon>
    </lineage>
</organism>
<name>A0A4E9EB51_GIBZA</name>
<evidence type="ECO:0000313" key="2">
    <source>
        <dbReference type="EMBL" id="VIO53470.1"/>
    </source>
</evidence>
<evidence type="ECO:0000313" key="1">
    <source>
        <dbReference type="EMBL" id="CAG1991107.1"/>
    </source>
</evidence>
<protein>
    <submittedName>
        <fullName evidence="2">Uncharacterized protein</fullName>
    </submittedName>
</protein>
<dbReference type="EMBL" id="CAJPIJ010000148">
    <property type="protein sequence ID" value="CAG1991107.1"/>
    <property type="molecule type" value="Genomic_DNA"/>
</dbReference>
<accession>A0A4E9EB51</accession>
<reference evidence="2" key="1">
    <citation type="submission" date="2019-04" db="EMBL/GenBank/DDBJ databases">
        <authorList>
            <person name="Melise S."/>
            <person name="Noan J."/>
            <person name="Okalmin O."/>
        </authorList>
    </citation>
    <scope>NUCLEOTIDE SEQUENCE</scope>
    <source>
        <strain evidence="2">FN9</strain>
    </source>
</reference>
<dbReference type="EMBL" id="CAAKMV010000066">
    <property type="protein sequence ID" value="VIO53470.1"/>
    <property type="molecule type" value="Genomic_DNA"/>
</dbReference>
<gene>
    <name evidence="2" type="ORF">FUG_LOCUS89255</name>
    <name evidence="1" type="ORF">MDCFG202_LOCUS335361</name>
</gene>
<proteinExistence type="predicted"/>
<dbReference type="Proteomes" id="UP000746612">
    <property type="component" value="Unassembled WGS sequence"/>
</dbReference>
<reference evidence="1" key="2">
    <citation type="submission" date="2021-03" db="EMBL/GenBank/DDBJ databases">
        <authorList>
            <person name="Alouane T."/>
            <person name="Langin T."/>
            <person name="Bonhomme L."/>
        </authorList>
    </citation>
    <scope>NUCLEOTIDE SEQUENCE</scope>
    <source>
        <strain evidence="1">MDC_Fg202</strain>
    </source>
</reference>
<dbReference type="AlphaFoldDB" id="A0A4E9EB51"/>
<sequence>MSLQLAQVMHSGCAESAVHNELSTVAKLSPRLKLHGDIIPMVPGLGFSNSKLRLGPGPQGIQLPGTRRRWKQVMLSWNSETNVGIEVDVGARLGRLMENGNGSGYGEN</sequence>